<dbReference type="InterPro" id="IPR002048">
    <property type="entry name" value="EF_hand_dom"/>
</dbReference>
<protein>
    <recommendedName>
        <fullName evidence="3">EF-hand domain-containing protein</fullName>
    </recommendedName>
</protein>
<dbReference type="InParanoid" id="F6RE33"/>
<dbReference type="OMA" id="INYSKFV"/>
<evidence type="ECO:0000256" key="1">
    <source>
        <dbReference type="ARBA" id="ARBA00022737"/>
    </source>
</evidence>
<dbReference type="FunFam" id="1.10.238.10:FF:000178">
    <property type="entry name" value="Calmodulin-2 A"/>
    <property type="match status" value="1"/>
</dbReference>
<keyword evidence="5" id="KW-1185">Reference proteome</keyword>
<dbReference type="PANTHER" id="PTHR23048">
    <property type="entry name" value="MYOSIN LIGHT CHAIN 1, 3"/>
    <property type="match status" value="1"/>
</dbReference>
<dbReference type="SMART" id="SM00054">
    <property type="entry name" value="EFh"/>
    <property type="match status" value="3"/>
</dbReference>
<dbReference type="GO" id="GO:0000226">
    <property type="term" value="P:microtubule cytoskeleton organization"/>
    <property type="evidence" value="ECO:0000318"/>
    <property type="project" value="GO_Central"/>
</dbReference>
<evidence type="ECO:0000313" key="5">
    <source>
        <dbReference type="Proteomes" id="UP000008144"/>
    </source>
</evidence>
<name>F6RE33_CIOIN</name>
<proteinExistence type="predicted"/>
<dbReference type="Gene3D" id="1.10.238.10">
    <property type="entry name" value="EF-hand"/>
    <property type="match status" value="2"/>
</dbReference>
<dbReference type="CDD" id="cd00051">
    <property type="entry name" value="EFh"/>
    <property type="match status" value="1"/>
</dbReference>
<dbReference type="InterPro" id="IPR011992">
    <property type="entry name" value="EF-hand-dom_pair"/>
</dbReference>
<keyword evidence="1" id="KW-0677">Repeat</keyword>
<reference evidence="5" key="1">
    <citation type="journal article" date="2002" name="Science">
        <title>The draft genome of Ciona intestinalis: insights into chordate and vertebrate origins.</title>
        <authorList>
            <person name="Dehal P."/>
            <person name="Satou Y."/>
            <person name="Campbell R.K."/>
            <person name="Chapman J."/>
            <person name="Degnan B."/>
            <person name="De Tomaso A."/>
            <person name="Davidson B."/>
            <person name="Di Gregorio A."/>
            <person name="Gelpke M."/>
            <person name="Goodstein D.M."/>
            <person name="Harafuji N."/>
            <person name="Hastings K.E."/>
            <person name="Ho I."/>
            <person name="Hotta K."/>
            <person name="Huang W."/>
            <person name="Kawashima T."/>
            <person name="Lemaire P."/>
            <person name="Martinez D."/>
            <person name="Meinertzhagen I.A."/>
            <person name="Necula S."/>
            <person name="Nonaka M."/>
            <person name="Putnam N."/>
            <person name="Rash S."/>
            <person name="Saiga H."/>
            <person name="Satake M."/>
            <person name="Terry A."/>
            <person name="Yamada L."/>
            <person name="Wang H.G."/>
            <person name="Awazu S."/>
            <person name="Azumi K."/>
            <person name="Boore J."/>
            <person name="Branno M."/>
            <person name="Chin-Bow S."/>
            <person name="DeSantis R."/>
            <person name="Doyle S."/>
            <person name="Francino P."/>
            <person name="Keys D.N."/>
            <person name="Haga S."/>
            <person name="Hayashi H."/>
            <person name="Hino K."/>
            <person name="Imai K.S."/>
            <person name="Inaba K."/>
            <person name="Kano S."/>
            <person name="Kobayashi K."/>
            <person name="Kobayashi M."/>
            <person name="Lee B.I."/>
            <person name="Makabe K.W."/>
            <person name="Manohar C."/>
            <person name="Matassi G."/>
            <person name="Medina M."/>
            <person name="Mochizuki Y."/>
            <person name="Mount S."/>
            <person name="Morishita T."/>
            <person name="Miura S."/>
            <person name="Nakayama A."/>
            <person name="Nishizaka S."/>
            <person name="Nomoto H."/>
            <person name="Ohta F."/>
            <person name="Oishi K."/>
            <person name="Rigoutsos I."/>
            <person name="Sano M."/>
            <person name="Sasaki A."/>
            <person name="Sasakura Y."/>
            <person name="Shoguchi E."/>
            <person name="Shin-i T."/>
            <person name="Spagnuolo A."/>
            <person name="Stainier D."/>
            <person name="Suzuki M.M."/>
            <person name="Tassy O."/>
            <person name="Takatori N."/>
            <person name="Tokuoka M."/>
            <person name="Yagi K."/>
            <person name="Yoshizaki F."/>
            <person name="Wada S."/>
            <person name="Zhang C."/>
            <person name="Hyatt P.D."/>
            <person name="Larimer F."/>
            <person name="Detter C."/>
            <person name="Doggett N."/>
            <person name="Glavina T."/>
            <person name="Hawkins T."/>
            <person name="Richardson P."/>
            <person name="Lucas S."/>
            <person name="Kohara Y."/>
            <person name="Levine M."/>
            <person name="Satoh N."/>
            <person name="Rokhsar D.S."/>
        </authorList>
    </citation>
    <scope>NUCLEOTIDE SEQUENCE [LARGE SCALE GENOMIC DNA]</scope>
</reference>
<reference evidence="4" key="3">
    <citation type="submission" date="2025-08" db="UniProtKB">
        <authorList>
            <consortium name="Ensembl"/>
        </authorList>
    </citation>
    <scope>IDENTIFICATION</scope>
</reference>
<dbReference type="STRING" id="7719.ENSCINP00000025172"/>
<feature type="domain" description="EF-hand" evidence="3">
    <location>
        <begin position="11"/>
        <end position="46"/>
    </location>
</feature>
<dbReference type="PROSITE" id="PS50222">
    <property type="entry name" value="EF_HAND_2"/>
    <property type="match status" value="2"/>
</dbReference>
<sequence length="166" mass="19349">MDTRSHTFSKERLDEFRQIFEFYDVDNNRIMDMGDLDVALRALGFSPSESEVEDVIALMDVDGDKTIDFTEFCMIIEYLQFKKGKYGELREAFRSLDLCNEGLVLEDDVTQMLTSHAKEMTLKEINDLIRFTKTDELDTINYSKFVDAVEKADCDKNNDKDEDTFK</sequence>
<dbReference type="SUPFAM" id="SSF47473">
    <property type="entry name" value="EF-hand"/>
    <property type="match status" value="1"/>
</dbReference>
<dbReference type="GO" id="GO:0043226">
    <property type="term" value="C:organelle"/>
    <property type="evidence" value="ECO:0007669"/>
    <property type="project" value="UniProtKB-ARBA"/>
</dbReference>
<dbReference type="Proteomes" id="UP000008144">
    <property type="component" value="Chromosome 1"/>
</dbReference>
<dbReference type="HOGENOM" id="CLU_061288_18_2_1"/>
<dbReference type="GO" id="GO:0030234">
    <property type="term" value="F:enzyme regulator activity"/>
    <property type="evidence" value="ECO:0000318"/>
    <property type="project" value="GO_Central"/>
</dbReference>
<accession>F6RE33</accession>
<evidence type="ECO:0000259" key="3">
    <source>
        <dbReference type="PROSITE" id="PS50222"/>
    </source>
</evidence>
<dbReference type="GO" id="GO:0005509">
    <property type="term" value="F:calcium ion binding"/>
    <property type="evidence" value="ECO:0000318"/>
    <property type="project" value="GO_Central"/>
</dbReference>
<reference evidence="4" key="4">
    <citation type="submission" date="2025-09" db="UniProtKB">
        <authorList>
            <consortium name="Ensembl"/>
        </authorList>
    </citation>
    <scope>IDENTIFICATION</scope>
</reference>
<dbReference type="InterPro" id="IPR018247">
    <property type="entry name" value="EF_Hand_1_Ca_BS"/>
</dbReference>
<organism evidence="4 5">
    <name type="scientific">Ciona intestinalis</name>
    <name type="common">Transparent sea squirt</name>
    <name type="synonym">Ascidia intestinalis</name>
    <dbReference type="NCBI Taxonomy" id="7719"/>
    <lineage>
        <taxon>Eukaryota</taxon>
        <taxon>Metazoa</taxon>
        <taxon>Chordata</taxon>
        <taxon>Tunicata</taxon>
        <taxon>Ascidiacea</taxon>
        <taxon>Phlebobranchia</taxon>
        <taxon>Cionidae</taxon>
        <taxon>Ciona</taxon>
    </lineage>
</organism>
<reference evidence="4" key="2">
    <citation type="journal article" date="2008" name="Genome Biol.">
        <title>Improved genome assembly and evidence-based global gene model set for the chordate Ciona intestinalis: new insight into intron and operon populations.</title>
        <authorList>
            <person name="Satou Y."/>
            <person name="Mineta K."/>
            <person name="Ogasawara M."/>
            <person name="Sasakura Y."/>
            <person name="Shoguchi E."/>
            <person name="Ueno K."/>
            <person name="Yamada L."/>
            <person name="Matsumoto J."/>
            <person name="Wasserscheid J."/>
            <person name="Dewar K."/>
            <person name="Wiley G.B."/>
            <person name="Macmil S.L."/>
            <person name="Roe B.A."/>
            <person name="Zeller R.W."/>
            <person name="Hastings K.E."/>
            <person name="Lemaire P."/>
            <person name="Lindquist E."/>
            <person name="Endo T."/>
            <person name="Hotta K."/>
            <person name="Inaba K."/>
        </authorList>
    </citation>
    <scope>NUCLEOTIDE SEQUENCE [LARGE SCALE GENOMIC DNA]</scope>
    <source>
        <strain evidence="4">wild type</strain>
    </source>
</reference>
<dbReference type="AlphaFoldDB" id="F6RE33"/>
<dbReference type="PROSITE" id="PS00018">
    <property type="entry name" value="EF_HAND_1"/>
    <property type="match status" value="2"/>
</dbReference>
<dbReference type="Ensembl" id="ENSCINT00000025418.2">
    <property type="protein sequence ID" value="ENSCINP00000025172.2"/>
    <property type="gene ID" value="ENSCING00000013792.2"/>
</dbReference>
<dbReference type="EMBL" id="EAAA01000072">
    <property type="status" value="NOT_ANNOTATED_CDS"/>
    <property type="molecule type" value="Genomic_DNA"/>
</dbReference>
<dbReference type="InterPro" id="IPR050230">
    <property type="entry name" value="CALM/Myosin/TropC-like"/>
</dbReference>
<evidence type="ECO:0000256" key="2">
    <source>
        <dbReference type="ARBA" id="ARBA00022837"/>
    </source>
</evidence>
<dbReference type="PANTHER" id="PTHR23048:SF0">
    <property type="entry name" value="CALMODULIN LIKE 3"/>
    <property type="match status" value="1"/>
</dbReference>
<dbReference type="GO" id="GO:0005737">
    <property type="term" value="C:cytoplasm"/>
    <property type="evidence" value="ECO:0000318"/>
    <property type="project" value="GO_Central"/>
</dbReference>
<feature type="domain" description="EF-hand" evidence="3">
    <location>
        <begin position="47"/>
        <end position="82"/>
    </location>
</feature>
<dbReference type="Pfam" id="PF13499">
    <property type="entry name" value="EF-hand_7"/>
    <property type="match status" value="1"/>
</dbReference>
<evidence type="ECO:0000313" key="4">
    <source>
        <dbReference type="Ensembl" id="ENSCINP00000025172.2"/>
    </source>
</evidence>
<keyword evidence="2" id="KW-0106">Calcium</keyword>
<dbReference type="GeneTree" id="ENSGT00730000112460"/>